<evidence type="ECO:0000313" key="2">
    <source>
        <dbReference type="EMBL" id="MEC4719790.1"/>
    </source>
</evidence>
<dbReference type="InterPro" id="IPR021253">
    <property type="entry name" value="ZrgA-like"/>
</dbReference>
<organism evidence="2 3">
    <name type="scientific">Noviherbaspirillum album</name>
    <dbReference type="NCBI Taxonomy" id="3080276"/>
    <lineage>
        <taxon>Bacteria</taxon>
        <taxon>Pseudomonadati</taxon>
        <taxon>Pseudomonadota</taxon>
        <taxon>Betaproteobacteria</taxon>
        <taxon>Burkholderiales</taxon>
        <taxon>Oxalobacteraceae</taxon>
        <taxon>Noviherbaspirillum</taxon>
    </lineage>
</organism>
<dbReference type="Proteomes" id="UP001352263">
    <property type="component" value="Unassembled WGS sequence"/>
</dbReference>
<keyword evidence="1" id="KW-0732">Signal</keyword>
<keyword evidence="3" id="KW-1185">Reference proteome</keyword>
<sequence length="168" mass="17997">MHKVTASIAVLLAMLACSGGASAAGAHQHGVARLTVAAEDNRLELELSSPLESLVGFEHEPRNDKERKAVQAMKDSFRKPEALFVPSAAAQCTASPAEVELPGGDSKDGHADMHATVVFECKTPAALKGLEVKLFDSFPRLQRLKVQLVAGGKQSGTELTRQKRRLAW</sequence>
<protein>
    <submittedName>
        <fullName evidence="2">DUF2796 domain-containing protein</fullName>
    </submittedName>
</protein>
<evidence type="ECO:0000256" key="1">
    <source>
        <dbReference type="SAM" id="SignalP"/>
    </source>
</evidence>
<dbReference type="EMBL" id="JAWIIV010000008">
    <property type="protein sequence ID" value="MEC4719790.1"/>
    <property type="molecule type" value="Genomic_DNA"/>
</dbReference>
<dbReference type="PROSITE" id="PS51257">
    <property type="entry name" value="PROKAR_LIPOPROTEIN"/>
    <property type="match status" value="1"/>
</dbReference>
<reference evidence="2 3" key="1">
    <citation type="submission" date="2023-10" db="EMBL/GenBank/DDBJ databases">
        <title>Noviherbaspirillum sp. CPCC 100848 genome assembly.</title>
        <authorList>
            <person name="Li X.Y."/>
            <person name="Fang X.M."/>
        </authorList>
    </citation>
    <scope>NUCLEOTIDE SEQUENCE [LARGE SCALE GENOMIC DNA]</scope>
    <source>
        <strain evidence="2 3">CPCC 100848</strain>
    </source>
</reference>
<dbReference type="Pfam" id="PF10986">
    <property type="entry name" value="ZrgA"/>
    <property type="match status" value="1"/>
</dbReference>
<accession>A0ABU6J8D7</accession>
<name>A0ABU6J8D7_9BURK</name>
<proteinExistence type="predicted"/>
<feature type="chain" id="PRO_5046119335" evidence="1">
    <location>
        <begin position="24"/>
        <end position="168"/>
    </location>
</feature>
<dbReference type="RefSeq" id="WP_326506504.1">
    <property type="nucleotide sequence ID" value="NZ_JAWIIV010000008.1"/>
</dbReference>
<evidence type="ECO:0000313" key="3">
    <source>
        <dbReference type="Proteomes" id="UP001352263"/>
    </source>
</evidence>
<feature type="signal peptide" evidence="1">
    <location>
        <begin position="1"/>
        <end position="23"/>
    </location>
</feature>
<gene>
    <name evidence="2" type="ORF">RY831_11570</name>
</gene>
<comment type="caution">
    <text evidence="2">The sequence shown here is derived from an EMBL/GenBank/DDBJ whole genome shotgun (WGS) entry which is preliminary data.</text>
</comment>